<evidence type="ECO:0000313" key="3">
    <source>
        <dbReference type="Proteomes" id="UP001149090"/>
    </source>
</evidence>
<feature type="region of interest" description="Disordered" evidence="1">
    <location>
        <begin position="139"/>
        <end position="170"/>
    </location>
</feature>
<dbReference type="Proteomes" id="UP001149090">
    <property type="component" value="Unassembled WGS sequence"/>
</dbReference>
<dbReference type="CDD" id="cd00014">
    <property type="entry name" value="CH_SF"/>
    <property type="match status" value="1"/>
</dbReference>
<organism evidence="2 3">
    <name type="scientific">Anaeramoeba ignava</name>
    <name type="common">Anaerobic marine amoeba</name>
    <dbReference type="NCBI Taxonomy" id="1746090"/>
    <lineage>
        <taxon>Eukaryota</taxon>
        <taxon>Metamonada</taxon>
        <taxon>Anaeramoebidae</taxon>
        <taxon>Anaeramoeba</taxon>
    </lineage>
</organism>
<feature type="compositionally biased region" description="Basic and acidic residues" evidence="1">
    <location>
        <begin position="139"/>
        <end position="148"/>
    </location>
</feature>
<comment type="caution">
    <text evidence="2">The sequence shown here is derived from an EMBL/GenBank/DDBJ whole genome shotgun (WGS) entry which is preliminary data.</text>
</comment>
<name>A0A9Q0RG13_ANAIG</name>
<proteinExistence type="predicted"/>
<reference evidence="2" key="1">
    <citation type="submission" date="2022-10" db="EMBL/GenBank/DDBJ databases">
        <title>Novel sulphate-reducing endosymbionts in the free-living metamonad Anaeramoeba.</title>
        <authorList>
            <person name="Jerlstrom-Hultqvist J."/>
            <person name="Cepicka I."/>
            <person name="Gallot-Lavallee L."/>
            <person name="Salas-Leiva D."/>
            <person name="Curtis B.A."/>
            <person name="Zahonova K."/>
            <person name="Pipaliya S."/>
            <person name="Dacks J."/>
            <person name="Roger A.J."/>
        </authorList>
    </citation>
    <scope>NUCLEOTIDE SEQUENCE</scope>
    <source>
        <strain evidence="2">BMAN</strain>
    </source>
</reference>
<dbReference type="Gene3D" id="1.10.418.10">
    <property type="entry name" value="Calponin-like domain"/>
    <property type="match status" value="1"/>
</dbReference>
<dbReference type="EMBL" id="JAPDFW010000059">
    <property type="protein sequence ID" value="KAJ5077264.1"/>
    <property type="molecule type" value="Genomic_DNA"/>
</dbReference>
<feature type="compositionally biased region" description="Basic and acidic residues" evidence="1">
    <location>
        <begin position="157"/>
        <end position="170"/>
    </location>
</feature>
<dbReference type="OrthoDB" id="10686036at2759"/>
<evidence type="ECO:0000313" key="2">
    <source>
        <dbReference type="EMBL" id="KAJ5077264.1"/>
    </source>
</evidence>
<keyword evidence="3" id="KW-1185">Reference proteome</keyword>
<gene>
    <name evidence="2" type="ORF">M0811_00584</name>
</gene>
<feature type="region of interest" description="Disordered" evidence="1">
    <location>
        <begin position="104"/>
        <end position="124"/>
    </location>
</feature>
<dbReference type="SUPFAM" id="SSF47576">
    <property type="entry name" value="Calponin-homology domain, CH-domain"/>
    <property type="match status" value="1"/>
</dbReference>
<accession>A0A9Q0RG13</accession>
<protein>
    <submittedName>
        <fullName evidence="2">Uncharacterized protein</fullName>
    </submittedName>
</protein>
<dbReference type="InterPro" id="IPR036872">
    <property type="entry name" value="CH_dom_sf"/>
</dbReference>
<sequence>MAQKDKQQVIQFLNKLLEENIDLNESENEKSIYLCKLINIIRPNTISQIESNQQNYEKFFDACSSLGIEKKYLNKKSDNQSLIPIILELEKIYDKTRTTPIIYSPKERRERSPGPKSPIKETATPQEIAKVIQQRINQNKKEEIRENTNNENNQEEIIEKKKENKEKKDFKENEEFGPIAKMLLTPIDETENSGWKVSGEEEDKGFSILQQAIAVENEIENEDIGELKESKRSAMQAVRTIIQRYFARMEAVFHIVLLNENGIRTPCVMKLMSGKFSLVFYDRMAVIRDYESADQMKILLSPNDPSVFKLSLGKQRSFVFKCVNEAERLVIWKTFAMFQWYNGDFVEAFPINGSILTEQQEVDALALRCWVKNSATLSVGVMTRTSNIEPAVLVLDKDNLTITSQKNATVIFSWQFSNVVALMHPENNFIRLTITDYSDEQEQPPISILLQCDSPLHRDLVHRCIIAFNNASMWLKHVQPEDSPLVLHQPETQHQSLIDKTGAPYVIAIDYELDDDEAYSQKPSAGITRTLLHGEFEMLRKNLKRKRFQESFFADFSLYSGASPILQPRNTSFSHKILFSNLEKNEEMKETKKKLEKINKNQQAMFNIQIIGKGAKDAKMWLGKYSVNISLEDGREIVGGYSDEQAIFLHPTNPTMFTLQLDSTRSVMCAANSPQDRILMANAFIRLNRAFVLDEDPCKKMDADSLITNGNLDNKNIHQTLLKIHQKKQSAFEYDLFDNLSLRPRPTASVFGAKNASPFMEKISDTQYKFCVLNSFGEYSGIAHIALKTDHFIITTATEQISRRYSPYTGIHSDPDDLLLARFNFDEFQFLSISFPDESARQIFYNDFMFKRKANINGMISKPKLFRSTVMSSAGNFVCDISVDFDSFRLKSHTNDFVAEYSVETYAQPLGKSDTAILHLNNKYSLALHFANTETLQSFLAAFASARNEALGVSVGVSSLFFDANLFDLDQKTKIPISLVLAPYCFTIITQRARFVYNLSCNVFAHINMDSVIKIQFPTGDELMVEFQSPQKRTEFASSYKKFRDHLPQVSRKEETQKLLSSLPHNYNVDFLPFKKMPKSRGTIKFEDTSIILDSPAIRTQRMSLTDCVLLINTKSVLACRLDFPSLKQTYICSFEQRIFRDKFLSLFTIISNTMKIAQEDNERQQYYILKTKENIEQKEVEKSPSQNSNESLEKMSEIEELQKSNDQKFWNVEVFSENSTKPNSKAQLSFNNRNLHIDFRTYSEDLPIDSRDFVFQQVKTQPAFTKILNMKKDVLFIFKFPTESQNNRFLSLVQQMKTILFSQNSHPLKYKVALLNENFEIIENVTLSIANQVLQLNNSQKTLFESVLSQTKFHRNQSNQNTIKIEYQNSIAIISFQNENDSNRFSLDLRLKKGFESKNSFTDKTSFDIEVFDESLQSNLPGIVSFLGDDTLNIKTEKNEISGKFPDFQFKSLSENDLQLSVIHQSLNFPIQFSSQNELKNFLEIYSSMK</sequence>
<evidence type="ECO:0000256" key="1">
    <source>
        <dbReference type="SAM" id="MobiDB-lite"/>
    </source>
</evidence>